<reference evidence="8 9" key="1">
    <citation type="submission" date="2023-06" db="EMBL/GenBank/DDBJ databases">
        <title>Sporosarcina sp. nov., isolated from Korean traditional fermented seafood 'Jeotgal'.</title>
        <authorList>
            <person name="Yang A.-I."/>
            <person name="Shin N.-R."/>
        </authorList>
    </citation>
    <scope>NUCLEOTIDE SEQUENCE [LARGE SCALE GENOMIC DNA]</scope>
    <source>
        <strain evidence="8 9">KCTC3840</strain>
    </source>
</reference>
<dbReference type="CDD" id="cd01140">
    <property type="entry name" value="FatB"/>
    <property type="match status" value="1"/>
</dbReference>
<organism evidence="8 9">
    <name type="scientific">Sporosarcina aquimarina</name>
    <dbReference type="NCBI Taxonomy" id="114975"/>
    <lineage>
        <taxon>Bacteria</taxon>
        <taxon>Bacillati</taxon>
        <taxon>Bacillota</taxon>
        <taxon>Bacilli</taxon>
        <taxon>Bacillales</taxon>
        <taxon>Caryophanaceae</taxon>
        <taxon>Sporosarcina</taxon>
    </lineage>
</organism>
<dbReference type="InterPro" id="IPR051313">
    <property type="entry name" value="Bact_iron-sidero_bind"/>
</dbReference>
<dbReference type="PROSITE" id="PS50983">
    <property type="entry name" value="FE_B12_PBP"/>
    <property type="match status" value="1"/>
</dbReference>
<feature type="compositionally biased region" description="Polar residues" evidence="5">
    <location>
        <begin position="31"/>
        <end position="45"/>
    </location>
</feature>
<proteinExistence type="inferred from homology"/>
<feature type="region of interest" description="Disordered" evidence="5">
    <location>
        <begin position="24"/>
        <end position="48"/>
    </location>
</feature>
<evidence type="ECO:0000256" key="1">
    <source>
        <dbReference type="ARBA" id="ARBA00004196"/>
    </source>
</evidence>
<evidence type="ECO:0000313" key="8">
    <source>
        <dbReference type="EMBL" id="MDW0110106.1"/>
    </source>
</evidence>
<dbReference type="PROSITE" id="PS51257">
    <property type="entry name" value="PROKAR_LIPOPROTEIN"/>
    <property type="match status" value="1"/>
</dbReference>
<evidence type="ECO:0000256" key="6">
    <source>
        <dbReference type="SAM" id="SignalP"/>
    </source>
</evidence>
<sequence length="325" mass="35788">MKKLTVLFMAFALMLVLAACGSKDEDKKPEASNSGSDNTSENSEAAETKEMTFKHELGEATLEGTPKTVAVFDFGVLDTLDELGVEVAGVPQATIPSYLEKFAGDDYTNLGSLKEPDFEALHAMKPDVIFISGRQADLYDQFEEIAPTIYMGLDYTNYMDSFKKNMDVIAQVFDKEDEMKTELEDVDKQIEDINAKTAETDSKALITLATEGKVSAYGPSSRFGLIHDVFGFTPADEGIEASTHGQNITFEYILETNPDILFVIDRDAAIGNGANAEKTIENDLVKKTNAYKNEKIIYLNGEYWYLSGGGLKSMKEMITEVEAAL</sequence>
<feature type="chain" id="PRO_5047022976" evidence="6">
    <location>
        <begin position="19"/>
        <end position="325"/>
    </location>
</feature>
<keyword evidence="3" id="KW-0813">Transport</keyword>
<evidence type="ECO:0000256" key="2">
    <source>
        <dbReference type="ARBA" id="ARBA00008814"/>
    </source>
</evidence>
<keyword evidence="9" id="KW-1185">Reference proteome</keyword>
<evidence type="ECO:0000313" key="9">
    <source>
        <dbReference type="Proteomes" id="UP001280629"/>
    </source>
</evidence>
<dbReference type="RefSeq" id="WP_317935646.1">
    <property type="nucleotide sequence ID" value="NZ_JAUBDH010000004.1"/>
</dbReference>
<dbReference type="InterPro" id="IPR002491">
    <property type="entry name" value="ABC_transptr_periplasmic_BD"/>
</dbReference>
<dbReference type="EMBL" id="JAUBDH010000004">
    <property type="protein sequence ID" value="MDW0110106.1"/>
    <property type="molecule type" value="Genomic_DNA"/>
</dbReference>
<dbReference type="SUPFAM" id="SSF53807">
    <property type="entry name" value="Helical backbone' metal receptor"/>
    <property type="match status" value="1"/>
</dbReference>
<gene>
    <name evidence="8" type="ORF">QT716_08550</name>
</gene>
<dbReference type="PANTHER" id="PTHR30532">
    <property type="entry name" value="IRON III DICITRATE-BINDING PERIPLASMIC PROTEIN"/>
    <property type="match status" value="1"/>
</dbReference>
<evidence type="ECO:0000256" key="5">
    <source>
        <dbReference type="SAM" id="MobiDB-lite"/>
    </source>
</evidence>
<evidence type="ECO:0000256" key="4">
    <source>
        <dbReference type="ARBA" id="ARBA00022729"/>
    </source>
</evidence>
<comment type="similarity">
    <text evidence="2">Belongs to the bacterial solute-binding protein 8 family.</text>
</comment>
<dbReference type="PANTHER" id="PTHR30532:SF28">
    <property type="entry name" value="PETROBACTIN-BINDING PROTEIN YCLQ"/>
    <property type="match status" value="1"/>
</dbReference>
<keyword evidence="4 6" id="KW-0732">Signal</keyword>
<accession>A0ABU4FZG2</accession>
<feature type="signal peptide" evidence="6">
    <location>
        <begin position="1"/>
        <end position="18"/>
    </location>
</feature>
<dbReference type="Proteomes" id="UP001280629">
    <property type="component" value="Unassembled WGS sequence"/>
</dbReference>
<evidence type="ECO:0000259" key="7">
    <source>
        <dbReference type="PROSITE" id="PS50983"/>
    </source>
</evidence>
<dbReference type="Gene3D" id="3.40.50.1980">
    <property type="entry name" value="Nitrogenase molybdenum iron protein domain"/>
    <property type="match status" value="2"/>
</dbReference>
<comment type="subcellular location">
    <subcellularLocation>
        <location evidence="1">Cell envelope</location>
    </subcellularLocation>
</comment>
<dbReference type="Pfam" id="PF01497">
    <property type="entry name" value="Peripla_BP_2"/>
    <property type="match status" value="1"/>
</dbReference>
<protein>
    <submittedName>
        <fullName evidence="8">Siderophore ABC transporter substrate-binding protein</fullName>
    </submittedName>
</protein>
<feature type="domain" description="Fe/B12 periplasmic-binding" evidence="7">
    <location>
        <begin position="68"/>
        <end position="325"/>
    </location>
</feature>
<evidence type="ECO:0000256" key="3">
    <source>
        <dbReference type="ARBA" id="ARBA00022448"/>
    </source>
</evidence>
<name>A0ABU4FZG2_9BACL</name>
<dbReference type="InterPro" id="IPR033870">
    <property type="entry name" value="FatB"/>
</dbReference>
<comment type="caution">
    <text evidence="8">The sequence shown here is derived from an EMBL/GenBank/DDBJ whole genome shotgun (WGS) entry which is preliminary data.</text>
</comment>